<feature type="transmembrane region" description="Helical" evidence="7">
    <location>
        <begin position="145"/>
        <end position="170"/>
    </location>
</feature>
<dbReference type="PROSITE" id="PS50928">
    <property type="entry name" value="ABC_TM1"/>
    <property type="match status" value="1"/>
</dbReference>
<evidence type="ECO:0000256" key="5">
    <source>
        <dbReference type="ARBA" id="ARBA00022989"/>
    </source>
</evidence>
<evidence type="ECO:0000313" key="10">
    <source>
        <dbReference type="Proteomes" id="UP000319342"/>
    </source>
</evidence>
<evidence type="ECO:0000256" key="2">
    <source>
        <dbReference type="ARBA" id="ARBA00022448"/>
    </source>
</evidence>
<dbReference type="InterPro" id="IPR000515">
    <property type="entry name" value="MetI-like"/>
</dbReference>
<dbReference type="GO" id="GO:0055085">
    <property type="term" value="P:transmembrane transport"/>
    <property type="evidence" value="ECO:0007669"/>
    <property type="project" value="InterPro"/>
</dbReference>
<feature type="domain" description="ABC transmembrane type-1" evidence="8">
    <location>
        <begin position="143"/>
        <end position="340"/>
    </location>
</feature>
<dbReference type="InterPro" id="IPR035906">
    <property type="entry name" value="MetI-like_sf"/>
</dbReference>
<dbReference type="AlphaFoldDB" id="A0A518D2H2"/>
<evidence type="ECO:0000256" key="7">
    <source>
        <dbReference type="RuleBase" id="RU363032"/>
    </source>
</evidence>
<comment type="subcellular location">
    <subcellularLocation>
        <location evidence="1 7">Cell membrane</location>
        <topology evidence="1 7">Multi-pass membrane protein</topology>
    </subcellularLocation>
</comment>
<feature type="transmembrane region" description="Helical" evidence="7">
    <location>
        <begin position="217"/>
        <end position="237"/>
    </location>
</feature>
<sequence length="356" mass="38882">MLAFLLRRLLWGALTLWAVVTLSFFLMRNVPGGPFDGEREIDPVIKANIERQYHLDWPQWKQYVQYIGPFNLDETSGIFSTKTIEEPVSAREAAANDDPSATTRTVPNARYRTDLFGGVLAFDFGPSFKLKDFSVNDIIGQSLPISVALGSIGLLWALLLGLTAGVASALRRGTGWDLSLRLVATMGIALPNFVIAGFLIMWIAFNVEALPVAGWGAPRHILLPSLALGAPFAAYIARLTRTGMLEVFSQDHIRTARAKGLPDRLVLFRHALKGGLLPVVSYLGPAVAGILTGSLVIERLFGIPGTGSHFINSALNRDYTLAMGVTILYTVLVYSLNTLVDLAYTLLDPRIKLEES</sequence>
<dbReference type="Pfam" id="PF00528">
    <property type="entry name" value="BPD_transp_1"/>
    <property type="match status" value="1"/>
</dbReference>
<name>A0A518D2H2_9BACT</name>
<feature type="transmembrane region" description="Helical" evidence="7">
    <location>
        <begin position="279"/>
        <end position="301"/>
    </location>
</feature>
<keyword evidence="6 7" id="KW-0472">Membrane</keyword>
<dbReference type="OrthoDB" id="9773221at2"/>
<evidence type="ECO:0000313" key="9">
    <source>
        <dbReference type="EMBL" id="QDU85667.1"/>
    </source>
</evidence>
<dbReference type="SUPFAM" id="SSF161098">
    <property type="entry name" value="MetI-like"/>
    <property type="match status" value="1"/>
</dbReference>
<accession>A0A518D2H2</accession>
<dbReference type="EMBL" id="CP036290">
    <property type="protein sequence ID" value="QDU85667.1"/>
    <property type="molecule type" value="Genomic_DNA"/>
</dbReference>
<reference evidence="9 10" key="1">
    <citation type="submission" date="2019-02" db="EMBL/GenBank/DDBJ databases">
        <title>Deep-cultivation of Planctomycetes and their phenomic and genomic characterization uncovers novel biology.</title>
        <authorList>
            <person name="Wiegand S."/>
            <person name="Jogler M."/>
            <person name="Boedeker C."/>
            <person name="Pinto D."/>
            <person name="Vollmers J."/>
            <person name="Rivas-Marin E."/>
            <person name="Kohn T."/>
            <person name="Peeters S.H."/>
            <person name="Heuer A."/>
            <person name="Rast P."/>
            <person name="Oberbeckmann S."/>
            <person name="Bunk B."/>
            <person name="Jeske O."/>
            <person name="Meyerdierks A."/>
            <person name="Storesund J.E."/>
            <person name="Kallscheuer N."/>
            <person name="Luecker S."/>
            <person name="Lage O.M."/>
            <person name="Pohl T."/>
            <person name="Merkel B.J."/>
            <person name="Hornburger P."/>
            <person name="Mueller R.-W."/>
            <person name="Bruemmer F."/>
            <person name="Labrenz M."/>
            <person name="Spormann A.M."/>
            <person name="Op den Camp H."/>
            <person name="Overmann J."/>
            <person name="Amann R."/>
            <person name="Jetten M.S.M."/>
            <person name="Mascher T."/>
            <person name="Medema M.H."/>
            <person name="Devos D.P."/>
            <person name="Kaster A.-K."/>
            <person name="Ovreas L."/>
            <person name="Rohde M."/>
            <person name="Galperin M.Y."/>
            <person name="Jogler C."/>
        </authorList>
    </citation>
    <scope>NUCLEOTIDE SEQUENCE [LARGE SCALE GENOMIC DNA]</scope>
    <source>
        <strain evidence="9 10">Pla163</strain>
    </source>
</reference>
<dbReference type="RefSeq" id="WP_145189439.1">
    <property type="nucleotide sequence ID" value="NZ_CP036290.1"/>
</dbReference>
<feature type="transmembrane region" description="Helical" evidence="7">
    <location>
        <begin position="182"/>
        <end position="205"/>
    </location>
</feature>
<dbReference type="GO" id="GO:0005886">
    <property type="term" value="C:plasma membrane"/>
    <property type="evidence" value="ECO:0007669"/>
    <property type="project" value="UniProtKB-SubCell"/>
</dbReference>
<evidence type="ECO:0000256" key="3">
    <source>
        <dbReference type="ARBA" id="ARBA00022475"/>
    </source>
</evidence>
<dbReference type="Proteomes" id="UP000319342">
    <property type="component" value="Chromosome"/>
</dbReference>
<dbReference type="CDD" id="cd06261">
    <property type="entry name" value="TM_PBP2"/>
    <property type="match status" value="1"/>
</dbReference>
<keyword evidence="3" id="KW-1003">Cell membrane</keyword>
<dbReference type="Gene3D" id="1.10.3720.10">
    <property type="entry name" value="MetI-like"/>
    <property type="match status" value="1"/>
</dbReference>
<feature type="transmembrane region" description="Helical" evidence="7">
    <location>
        <begin position="321"/>
        <end position="347"/>
    </location>
</feature>
<keyword evidence="2 7" id="KW-0813">Transport</keyword>
<evidence type="ECO:0000259" key="8">
    <source>
        <dbReference type="PROSITE" id="PS50928"/>
    </source>
</evidence>
<dbReference type="PANTHER" id="PTHR30465">
    <property type="entry name" value="INNER MEMBRANE ABC TRANSPORTER"/>
    <property type="match status" value="1"/>
</dbReference>
<protein>
    <submittedName>
        <fullName evidence="9">Oligopeptide transport system permease protein OppB</fullName>
    </submittedName>
</protein>
<evidence type="ECO:0000256" key="1">
    <source>
        <dbReference type="ARBA" id="ARBA00004651"/>
    </source>
</evidence>
<keyword evidence="4 7" id="KW-0812">Transmembrane</keyword>
<keyword evidence="5 7" id="KW-1133">Transmembrane helix</keyword>
<feature type="transmembrane region" description="Helical" evidence="7">
    <location>
        <begin position="9"/>
        <end position="27"/>
    </location>
</feature>
<organism evidence="9 10">
    <name type="scientific">Rohdeia mirabilis</name>
    <dbReference type="NCBI Taxonomy" id="2528008"/>
    <lineage>
        <taxon>Bacteria</taxon>
        <taxon>Pseudomonadati</taxon>
        <taxon>Planctomycetota</taxon>
        <taxon>Planctomycetia</taxon>
        <taxon>Planctomycetia incertae sedis</taxon>
        <taxon>Rohdeia</taxon>
    </lineage>
</organism>
<gene>
    <name evidence="9" type="primary">oppB</name>
    <name evidence="9" type="ORF">Pla163_28000</name>
</gene>
<dbReference type="PANTHER" id="PTHR30465:SF74">
    <property type="entry name" value="OLIGOPEPTIDE TRANSPORT SYSTEM PERMEASE PROTEIN OPPB"/>
    <property type="match status" value="1"/>
</dbReference>
<evidence type="ECO:0000256" key="4">
    <source>
        <dbReference type="ARBA" id="ARBA00022692"/>
    </source>
</evidence>
<comment type="similarity">
    <text evidence="7">Belongs to the binding-protein-dependent transport system permease family.</text>
</comment>
<evidence type="ECO:0000256" key="6">
    <source>
        <dbReference type="ARBA" id="ARBA00023136"/>
    </source>
</evidence>
<proteinExistence type="inferred from homology"/>
<keyword evidence="10" id="KW-1185">Reference proteome</keyword>